<dbReference type="EMBL" id="BMAT01010387">
    <property type="protein sequence ID" value="GFS25967.1"/>
    <property type="molecule type" value="Genomic_DNA"/>
</dbReference>
<keyword evidence="2" id="KW-1185">Reference proteome</keyword>
<comment type="caution">
    <text evidence="1">The sequence shown here is derived from an EMBL/GenBank/DDBJ whole genome shotgun (WGS) entry which is preliminary data.</text>
</comment>
<sequence length="133" mass="15322">MNVLDVIARERYPHHLTSQHDLVVTRHLTSRHWNQEKCARAGSGDAWEGLKAAALLKFCESTKKPRPSNRKQNTRRYVTFSFHARNGEKASRAILCLLYESAWSRYCQASKLPAWLVMRPNRKNLAAVWSDSA</sequence>
<dbReference type="Proteomes" id="UP000762676">
    <property type="component" value="Unassembled WGS sequence"/>
</dbReference>
<name>A0AAV4JT55_9GAST</name>
<accession>A0AAV4JT55</accession>
<organism evidence="1 2">
    <name type="scientific">Elysia marginata</name>
    <dbReference type="NCBI Taxonomy" id="1093978"/>
    <lineage>
        <taxon>Eukaryota</taxon>
        <taxon>Metazoa</taxon>
        <taxon>Spiralia</taxon>
        <taxon>Lophotrochozoa</taxon>
        <taxon>Mollusca</taxon>
        <taxon>Gastropoda</taxon>
        <taxon>Heterobranchia</taxon>
        <taxon>Euthyneura</taxon>
        <taxon>Panpulmonata</taxon>
        <taxon>Sacoglossa</taxon>
        <taxon>Placobranchoidea</taxon>
        <taxon>Plakobranchidae</taxon>
        <taxon>Elysia</taxon>
    </lineage>
</organism>
<proteinExistence type="predicted"/>
<protein>
    <submittedName>
        <fullName evidence="1">Uncharacterized protein</fullName>
    </submittedName>
</protein>
<dbReference type="AlphaFoldDB" id="A0AAV4JT55"/>
<evidence type="ECO:0000313" key="2">
    <source>
        <dbReference type="Proteomes" id="UP000762676"/>
    </source>
</evidence>
<gene>
    <name evidence="1" type="ORF">ElyMa_005198300</name>
</gene>
<evidence type="ECO:0000313" key="1">
    <source>
        <dbReference type="EMBL" id="GFS25967.1"/>
    </source>
</evidence>
<reference evidence="1 2" key="1">
    <citation type="journal article" date="2021" name="Elife">
        <title>Chloroplast acquisition without the gene transfer in kleptoplastic sea slugs, Plakobranchus ocellatus.</title>
        <authorList>
            <person name="Maeda T."/>
            <person name="Takahashi S."/>
            <person name="Yoshida T."/>
            <person name="Shimamura S."/>
            <person name="Takaki Y."/>
            <person name="Nagai Y."/>
            <person name="Toyoda A."/>
            <person name="Suzuki Y."/>
            <person name="Arimoto A."/>
            <person name="Ishii H."/>
            <person name="Satoh N."/>
            <person name="Nishiyama T."/>
            <person name="Hasebe M."/>
            <person name="Maruyama T."/>
            <person name="Minagawa J."/>
            <person name="Obokata J."/>
            <person name="Shigenobu S."/>
        </authorList>
    </citation>
    <scope>NUCLEOTIDE SEQUENCE [LARGE SCALE GENOMIC DNA]</scope>
</reference>